<dbReference type="AlphaFoldDB" id="A0A0L8G306"/>
<proteinExistence type="predicted"/>
<protein>
    <recommendedName>
        <fullName evidence="3">XK-related protein</fullName>
    </recommendedName>
</protein>
<feature type="transmembrane region" description="Helical" evidence="1">
    <location>
        <begin position="156"/>
        <end position="176"/>
    </location>
</feature>
<accession>A0A0L8G306</accession>
<dbReference type="EMBL" id="KQ424300">
    <property type="protein sequence ID" value="KOF71219.1"/>
    <property type="molecule type" value="Genomic_DNA"/>
</dbReference>
<sequence>WRWPGYVFVLYRMGLCLFSMTSLIDYLIMTSEESALQHNVFAYITTWTYITLVFYLFMAAIVTAYFYWRRQIHPDFTFKRSSTRCYFQLCWLLYETLFVSAISVGSIYLIELLPQLRQQPERRTVSFADIGVNCINSLLIFSEVFICAYPVRLLHVIYPIIYAISYIVFSLAYWSYDTEANVIYPSILNWNNPGLTAAQIVLLVFVVIPLLNAVHFGLYHLRLFIYRQIYMEDYLFIL</sequence>
<keyword evidence="1" id="KW-0812">Transmembrane</keyword>
<feature type="transmembrane region" description="Helical" evidence="1">
    <location>
        <begin position="7"/>
        <end position="28"/>
    </location>
</feature>
<evidence type="ECO:0000256" key="1">
    <source>
        <dbReference type="SAM" id="Phobius"/>
    </source>
</evidence>
<organism evidence="2">
    <name type="scientific">Octopus bimaculoides</name>
    <name type="common">California two-spotted octopus</name>
    <dbReference type="NCBI Taxonomy" id="37653"/>
    <lineage>
        <taxon>Eukaryota</taxon>
        <taxon>Metazoa</taxon>
        <taxon>Spiralia</taxon>
        <taxon>Lophotrochozoa</taxon>
        <taxon>Mollusca</taxon>
        <taxon>Cephalopoda</taxon>
        <taxon>Coleoidea</taxon>
        <taxon>Octopodiformes</taxon>
        <taxon>Octopoda</taxon>
        <taxon>Incirrata</taxon>
        <taxon>Octopodidae</taxon>
        <taxon>Octopus</taxon>
    </lineage>
</organism>
<dbReference type="InterPro" id="IPR049352">
    <property type="entry name" value="Rost"/>
</dbReference>
<dbReference type="OrthoDB" id="419711at2759"/>
<feature type="transmembrane region" description="Helical" evidence="1">
    <location>
        <begin position="40"/>
        <end position="68"/>
    </location>
</feature>
<dbReference type="PANTHER" id="PTHR12242">
    <property type="entry name" value="OS02G0130600 PROTEIN-RELATED"/>
    <property type="match status" value="1"/>
</dbReference>
<keyword evidence="1" id="KW-1133">Transmembrane helix</keyword>
<dbReference type="PANTHER" id="PTHR12242:SF1">
    <property type="entry name" value="MYND-TYPE DOMAIN-CONTAINING PROTEIN"/>
    <property type="match status" value="1"/>
</dbReference>
<dbReference type="Pfam" id="PF21534">
    <property type="entry name" value="Rost"/>
    <property type="match status" value="1"/>
</dbReference>
<dbReference type="GO" id="GO:0016020">
    <property type="term" value="C:membrane"/>
    <property type="evidence" value="ECO:0007669"/>
    <property type="project" value="TreeGrafter"/>
</dbReference>
<feature type="transmembrane region" description="Helical" evidence="1">
    <location>
        <begin position="196"/>
        <end position="221"/>
    </location>
</feature>
<reference evidence="2" key="1">
    <citation type="submission" date="2015-07" db="EMBL/GenBank/DDBJ databases">
        <title>MeaNS - Measles Nucleotide Surveillance Program.</title>
        <authorList>
            <person name="Tran T."/>
            <person name="Druce J."/>
        </authorList>
    </citation>
    <scope>NUCLEOTIDE SEQUENCE</scope>
    <source>
        <strain evidence="2">UCB-OBI-ISO-001</strain>
        <tissue evidence="2">Gonad</tissue>
    </source>
</reference>
<evidence type="ECO:0008006" key="3">
    <source>
        <dbReference type="Google" id="ProtNLM"/>
    </source>
</evidence>
<gene>
    <name evidence="2" type="ORF">OCBIM_22001406mg</name>
</gene>
<evidence type="ECO:0000313" key="2">
    <source>
        <dbReference type="EMBL" id="KOF71219.1"/>
    </source>
</evidence>
<feature type="transmembrane region" description="Helical" evidence="1">
    <location>
        <begin position="89"/>
        <end position="110"/>
    </location>
</feature>
<feature type="transmembrane region" description="Helical" evidence="1">
    <location>
        <begin position="130"/>
        <end position="149"/>
    </location>
</feature>
<name>A0A0L8G306_OCTBM</name>
<feature type="non-terminal residue" evidence="2">
    <location>
        <position position="1"/>
    </location>
</feature>
<keyword evidence="1" id="KW-0472">Membrane</keyword>